<evidence type="ECO:0000256" key="4">
    <source>
        <dbReference type="ARBA" id="ARBA00023242"/>
    </source>
</evidence>
<dbReference type="AlphaFoldDB" id="A0AA36H9L3"/>
<dbReference type="Gene3D" id="1.10.10.60">
    <property type="entry name" value="Homeodomain-like"/>
    <property type="match status" value="1"/>
</dbReference>
<dbReference type="PROSITE" id="PS50071">
    <property type="entry name" value="HOMEOBOX_2"/>
    <property type="match status" value="1"/>
</dbReference>
<dbReference type="Proteomes" id="UP001176961">
    <property type="component" value="Unassembled WGS sequence"/>
</dbReference>
<evidence type="ECO:0000256" key="1">
    <source>
        <dbReference type="ARBA" id="ARBA00004123"/>
    </source>
</evidence>
<accession>A0AA36H9L3</accession>
<dbReference type="SMART" id="SM00389">
    <property type="entry name" value="HOX"/>
    <property type="match status" value="1"/>
</dbReference>
<dbReference type="InterPro" id="IPR001356">
    <property type="entry name" value="HD"/>
</dbReference>
<keyword evidence="10" id="KW-1185">Reference proteome</keyword>
<feature type="compositionally biased region" description="Pro residues" evidence="7">
    <location>
        <begin position="140"/>
        <end position="159"/>
    </location>
</feature>
<protein>
    <recommendedName>
        <fullName evidence="8">Homeobox domain-containing protein</fullName>
    </recommendedName>
</protein>
<evidence type="ECO:0000256" key="2">
    <source>
        <dbReference type="ARBA" id="ARBA00023125"/>
    </source>
</evidence>
<dbReference type="EMBL" id="CATQJL010000316">
    <property type="protein sequence ID" value="CAJ0606523.1"/>
    <property type="molecule type" value="Genomic_DNA"/>
</dbReference>
<reference evidence="9" key="1">
    <citation type="submission" date="2023-07" db="EMBL/GenBank/DDBJ databases">
        <authorList>
            <consortium name="CYATHOMIX"/>
        </authorList>
    </citation>
    <scope>NUCLEOTIDE SEQUENCE</scope>
    <source>
        <strain evidence="9">N/A</strain>
    </source>
</reference>
<dbReference type="Pfam" id="PF00046">
    <property type="entry name" value="Homeodomain"/>
    <property type="match status" value="1"/>
</dbReference>
<evidence type="ECO:0000256" key="7">
    <source>
        <dbReference type="SAM" id="MobiDB-lite"/>
    </source>
</evidence>
<dbReference type="GO" id="GO:0003677">
    <property type="term" value="F:DNA binding"/>
    <property type="evidence" value="ECO:0007669"/>
    <property type="project" value="UniProtKB-UniRule"/>
</dbReference>
<dbReference type="GO" id="GO:0000981">
    <property type="term" value="F:DNA-binding transcription factor activity, RNA polymerase II-specific"/>
    <property type="evidence" value="ECO:0007669"/>
    <property type="project" value="InterPro"/>
</dbReference>
<sequence>MISMASAGSAFRPYYRPEFIPAPEPPLRKLYSDPEPAASSPVENGSNKARRKRTTFTQHQATVLEREYLSEHYMIRDKRAQLAESLGLSEAQVKTWFQNRRAKDKREKKSDSPHSATSSADVSVKEERLDTSQTSSAISPSPPMNPASTPPPQLKPTPSPILQNHHVLSNLLQAAPLPDYTNYLVHLGLAPIDALSPMNPVVPKTEPFCGDGATKDIYSIPSMYEQSFGSIYGHIPISASAMTVTPTSYAPEPLAPVENHDTMSTENTQLTSL</sequence>
<keyword evidence="4 5" id="KW-0539">Nucleus</keyword>
<dbReference type="InterPro" id="IPR050848">
    <property type="entry name" value="Homeobox_TF"/>
</dbReference>
<comment type="caution">
    <text evidence="9">The sequence shown here is derived from an EMBL/GenBank/DDBJ whole genome shotgun (WGS) entry which is preliminary data.</text>
</comment>
<gene>
    <name evidence="9" type="ORF">CYNAS_LOCUS18506</name>
</gene>
<dbReference type="GO" id="GO:0005634">
    <property type="term" value="C:nucleus"/>
    <property type="evidence" value="ECO:0007669"/>
    <property type="project" value="UniProtKB-SubCell"/>
</dbReference>
<dbReference type="PANTHER" id="PTHR24333">
    <property type="entry name" value="HOMEO BOX HB9 LIKE A-RELATED"/>
    <property type="match status" value="1"/>
</dbReference>
<evidence type="ECO:0000313" key="10">
    <source>
        <dbReference type="Proteomes" id="UP001176961"/>
    </source>
</evidence>
<name>A0AA36H9L3_CYLNA</name>
<feature type="region of interest" description="Disordered" evidence="7">
    <location>
        <begin position="99"/>
        <end position="161"/>
    </location>
</feature>
<organism evidence="9 10">
    <name type="scientific">Cylicocyclus nassatus</name>
    <name type="common">Nematode worm</name>
    <dbReference type="NCBI Taxonomy" id="53992"/>
    <lineage>
        <taxon>Eukaryota</taxon>
        <taxon>Metazoa</taxon>
        <taxon>Ecdysozoa</taxon>
        <taxon>Nematoda</taxon>
        <taxon>Chromadorea</taxon>
        <taxon>Rhabditida</taxon>
        <taxon>Rhabditina</taxon>
        <taxon>Rhabditomorpha</taxon>
        <taxon>Strongyloidea</taxon>
        <taxon>Strongylidae</taxon>
        <taxon>Cylicocyclus</taxon>
    </lineage>
</organism>
<dbReference type="CDD" id="cd00086">
    <property type="entry name" value="homeodomain"/>
    <property type="match status" value="1"/>
</dbReference>
<feature type="DNA-binding region" description="Homeobox" evidence="5">
    <location>
        <begin position="49"/>
        <end position="108"/>
    </location>
</feature>
<dbReference type="InterPro" id="IPR000047">
    <property type="entry name" value="HTH_motif"/>
</dbReference>
<feature type="compositionally biased region" description="Polar residues" evidence="7">
    <location>
        <begin position="264"/>
        <end position="273"/>
    </location>
</feature>
<evidence type="ECO:0000313" key="9">
    <source>
        <dbReference type="EMBL" id="CAJ0606523.1"/>
    </source>
</evidence>
<dbReference type="InterPro" id="IPR009057">
    <property type="entry name" value="Homeodomain-like_sf"/>
</dbReference>
<proteinExistence type="predicted"/>
<dbReference type="PRINTS" id="PR00031">
    <property type="entry name" value="HTHREPRESSR"/>
</dbReference>
<feature type="region of interest" description="Disordered" evidence="7">
    <location>
        <begin position="252"/>
        <end position="273"/>
    </location>
</feature>
<evidence type="ECO:0000259" key="8">
    <source>
        <dbReference type="PROSITE" id="PS50071"/>
    </source>
</evidence>
<dbReference type="PANTHER" id="PTHR24333:SF8">
    <property type="entry name" value="HOMEOBOX PROTEIN CEH-62"/>
    <property type="match status" value="1"/>
</dbReference>
<evidence type="ECO:0000256" key="3">
    <source>
        <dbReference type="ARBA" id="ARBA00023155"/>
    </source>
</evidence>
<dbReference type="PROSITE" id="PS00027">
    <property type="entry name" value="HOMEOBOX_1"/>
    <property type="match status" value="1"/>
</dbReference>
<dbReference type="SUPFAM" id="SSF46689">
    <property type="entry name" value="Homeodomain-like"/>
    <property type="match status" value="1"/>
</dbReference>
<keyword evidence="2 5" id="KW-0238">DNA-binding</keyword>
<keyword evidence="3 5" id="KW-0371">Homeobox</keyword>
<evidence type="ECO:0000256" key="5">
    <source>
        <dbReference type="PROSITE-ProRule" id="PRU00108"/>
    </source>
</evidence>
<dbReference type="InterPro" id="IPR017970">
    <property type="entry name" value="Homeobox_CS"/>
</dbReference>
<feature type="domain" description="Homeobox" evidence="8">
    <location>
        <begin position="47"/>
        <end position="107"/>
    </location>
</feature>
<evidence type="ECO:0000256" key="6">
    <source>
        <dbReference type="RuleBase" id="RU000682"/>
    </source>
</evidence>
<comment type="subcellular location">
    <subcellularLocation>
        <location evidence="1 5 6">Nucleus</location>
    </subcellularLocation>
</comment>
<feature type="region of interest" description="Disordered" evidence="7">
    <location>
        <begin position="23"/>
        <end position="59"/>
    </location>
</feature>